<dbReference type="EMBL" id="JBHSED010000008">
    <property type="protein sequence ID" value="MFC4303154.1"/>
    <property type="molecule type" value="Genomic_DNA"/>
</dbReference>
<evidence type="ECO:0000256" key="2">
    <source>
        <dbReference type="ARBA" id="ARBA00022692"/>
    </source>
</evidence>
<reference evidence="7" key="1">
    <citation type="journal article" date="2019" name="Int. J. Syst. Evol. Microbiol.">
        <title>The Global Catalogue of Microorganisms (GCM) 10K type strain sequencing project: providing services to taxonomists for standard genome sequencing and annotation.</title>
        <authorList>
            <consortium name="The Broad Institute Genomics Platform"/>
            <consortium name="The Broad Institute Genome Sequencing Center for Infectious Disease"/>
            <person name="Wu L."/>
            <person name="Ma J."/>
        </authorList>
    </citation>
    <scope>NUCLEOTIDE SEQUENCE [LARGE SCALE GENOMIC DNA]</scope>
    <source>
        <strain evidence="7">CGMCC 4.1641</strain>
    </source>
</reference>
<evidence type="ECO:0008006" key="8">
    <source>
        <dbReference type="Google" id="ProtNLM"/>
    </source>
</evidence>
<dbReference type="SUPFAM" id="SSF161098">
    <property type="entry name" value="MetI-like"/>
    <property type="match status" value="1"/>
</dbReference>
<keyword evidence="3 5" id="KW-1133">Transmembrane helix</keyword>
<evidence type="ECO:0000256" key="1">
    <source>
        <dbReference type="ARBA" id="ARBA00004141"/>
    </source>
</evidence>
<name>A0ABV8S6D3_9BACL</name>
<evidence type="ECO:0000256" key="3">
    <source>
        <dbReference type="ARBA" id="ARBA00022989"/>
    </source>
</evidence>
<dbReference type="InterPro" id="IPR035906">
    <property type="entry name" value="MetI-like_sf"/>
</dbReference>
<organism evidence="6 7">
    <name type="scientific">Cohnella boryungensis</name>
    <dbReference type="NCBI Taxonomy" id="768479"/>
    <lineage>
        <taxon>Bacteria</taxon>
        <taxon>Bacillati</taxon>
        <taxon>Bacillota</taxon>
        <taxon>Bacilli</taxon>
        <taxon>Bacillales</taxon>
        <taxon>Paenibacillaceae</taxon>
        <taxon>Cohnella</taxon>
    </lineage>
</organism>
<protein>
    <recommendedName>
        <fullName evidence="8">ABC transmembrane type-1 domain-containing protein</fullName>
    </recommendedName>
</protein>
<keyword evidence="7" id="KW-1185">Reference proteome</keyword>
<evidence type="ECO:0000256" key="4">
    <source>
        <dbReference type="ARBA" id="ARBA00023136"/>
    </source>
</evidence>
<dbReference type="Gene3D" id="1.10.3720.10">
    <property type="entry name" value="MetI-like"/>
    <property type="match status" value="1"/>
</dbReference>
<evidence type="ECO:0000313" key="6">
    <source>
        <dbReference type="EMBL" id="MFC4303154.1"/>
    </source>
</evidence>
<feature type="transmembrane region" description="Helical" evidence="5">
    <location>
        <begin position="140"/>
        <end position="165"/>
    </location>
</feature>
<feature type="transmembrane region" description="Helical" evidence="5">
    <location>
        <begin position="95"/>
        <end position="120"/>
    </location>
</feature>
<feature type="transmembrane region" description="Helical" evidence="5">
    <location>
        <begin position="62"/>
        <end position="83"/>
    </location>
</feature>
<gene>
    <name evidence="6" type="ORF">ACFO1S_06790</name>
</gene>
<comment type="subcellular location">
    <subcellularLocation>
        <location evidence="1">Membrane</location>
        <topology evidence="1">Multi-pass membrane protein</topology>
    </subcellularLocation>
</comment>
<proteinExistence type="predicted"/>
<dbReference type="PANTHER" id="PTHR43496">
    <property type="entry name" value="PROTEIN LPLB"/>
    <property type="match status" value="1"/>
</dbReference>
<keyword evidence="2 5" id="KW-0812">Transmembrane</keyword>
<comment type="caution">
    <text evidence="6">The sequence shown here is derived from an EMBL/GenBank/DDBJ whole genome shotgun (WGS) entry which is preliminary data.</text>
</comment>
<keyword evidence="4 5" id="KW-0472">Membrane</keyword>
<accession>A0ABV8S6D3</accession>
<dbReference type="Proteomes" id="UP001595755">
    <property type="component" value="Unassembled WGS sequence"/>
</dbReference>
<dbReference type="PANTHER" id="PTHR43496:SF1">
    <property type="entry name" value="POLYGALACTURONAN_RHAMNOGALACTURONAN TRANSPORT SYSTEM PERMEASE PROTEIN YTEP"/>
    <property type="match status" value="1"/>
</dbReference>
<evidence type="ECO:0000313" key="7">
    <source>
        <dbReference type="Proteomes" id="UP001595755"/>
    </source>
</evidence>
<sequence>MAFLPLLLIFLLKMFPLIAGVRMAFTDVKPFKGIFGSEWTGWANFEALFGMPEFVSVLGNTLAIKLSYMAVVGTVSLVLAIALSGIQSARLRNAFVLLFLVPYFIPSTVFADVAAYLLSLKQSVFSIDSLLLADPAYFRLVVYLLEALKTCGIPVLLALAAIRAYQSDHRICSRLYQEEARRELRRLLERGPHRTEILLNVV</sequence>
<evidence type="ECO:0000256" key="5">
    <source>
        <dbReference type="SAM" id="Phobius"/>
    </source>
</evidence>